<keyword evidence="3 8" id="KW-0812">Transmembrane</keyword>
<dbReference type="Proteomes" id="UP001497623">
    <property type="component" value="Unassembled WGS sequence"/>
</dbReference>
<keyword evidence="5" id="KW-0249">Electron transport</keyword>
<proteinExistence type="predicted"/>
<sequence>KASAVHGIAPREYIQRISINIKMPEMNKREGYYRPPTMQPDHPTGEIAKSISSALDNIYQGCQSEKGCFGLPDNCVSEKNCDFLMTYTKSPSEGGYRIEIAGDVDGSSGYVAGALSMDESMGDDSVMICRTENGITDVLMAWNPGKSNDILEDSKLGISNEATSFMDGRIYCSFVRDVETNIMGNDFNLDTDKYNLMVAAGGVGSGNSIGYHTVGRSVSAGEQISLGSFASVAGKDDSARTLHACFMVVAWVFAASAGMLMARYFKKTWRGSKYRNIDQWFHWHRFLMGLTWLLTMVGFVLIVVDLKGLSQIPFSDNPHVVFGFLSTAFCFIQPFMALLRCSPVDPMRPLFNWLHWFAGNSAHIMGIVAIFYGLKLWKAAYGASLLLFIFVVSHCFVHIVLTIGEWFINSKAEQISNNIPMQDEHGSQTPLNFVDKGEDAPGGTFRKAMLAFYIVVNFSITLALIIMISG</sequence>
<keyword evidence="2" id="KW-0813">Transport</keyword>
<feature type="transmembrane region" description="Helical" evidence="8">
    <location>
        <begin position="320"/>
        <end position="341"/>
    </location>
</feature>
<dbReference type="SMART" id="SM00665">
    <property type="entry name" value="B561"/>
    <property type="match status" value="1"/>
</dbReference>
<reference evidence="11 12" key="1">
    <citation type="submission" date="2024-05" db="EMBL/GenBank/DDBJ databases">
        <authorList>
            <person name="Wallberg A."/>
        </authorList>
    </citation>
    <scope>NUCLEOTIDE SEQUENCE [LARGE SCALE GENOMIC DNA]</scope>
</reference>
<comment type="subcellular location">
    <subcellularLocation>
        <location evidence="1">Membrane</location>
    </subcellularLocation>
</comment>
<evidence type="ECO:0000256" key="2">
    <source>
        <dbReference type="ARBA" id="ARBA00022448"/>
    </source>
</evidence>
<feature type="non-terminal residue" evidence="11">
    <location>
        <position position="1"/>
    </location>
</feature>
<evidence type="ECO:0000256" key="7">
    <source>
        <dbReference type="ARBA" id="ARBA00023136"/>
    </source>
</evidence>
<dbReference type="PANTHER" id="PTHR23130">
    <property type="entry name" value="CYTOCHROME B561 AND DOMON DOMAIN-CONTAINING PROTEIN"/>
    <property type="match status" value="1"/>
</dbReference>
<evidence type="ECO:0000256" key="3">
    <source>
        <dbReference type="ARBA" id="ARBA00022692"/>
    </source>
</evidence>
<feature type="transmembrane region" description="Helical" evidence="8">
    <location>
        <begin position="353"/>
        <end position="374"/>
    </location>
</feature>
<comment type="caution">
    <text evidence="11">The sequence shown here is derived from an EMBL/GenBank/DDBJ whole genome shotgun (WGS) entry which is preliminary data.</text>
</comment>
<evidence type="ECO:0000313" key="11">
    <source>
        <dbReference type="EMBL" id="CAL4124791.1"/>
    </source>
</evidence>
<dbReference type="Pfam" id="PF03188">
    <property type="entry name" value="Cytochrom_B561"/>
    <property type="match status" value="1"/>
</dbReference>
<accession>A0AAV2RJ77</accession>
<dbReference type="PROSITE" id="PS50939">
    <property type="entry name" value="CYTOCHROME_B561"/>
    <property type="match status" value="1"/>
</dbReference>
<name>A0AAV2RJ77_MEGNR</name>
<keyword evidence="4" id="KW-0732">Signal</keyword>
<dbReference type="AlphaFoldDB" id="A0AAV2RJ77"/>
<evidence type="ECO:0000256" key="4">
    <source>
        <dbReference type="ARBA" id="ARBA00022729"/>
    </source>
</evidence>
<dbReference type="InterPro" id="IPR006593">
    <property type="entry name" value="Cyt_b561/ferric_Rdtase_TM"/>
</dbReference>
<evidence type="ECO:0000259" key="10">
    <source>
        <dbReference type="PROSITE" id="PS50939"/>
    </source>
</evidence>
<feature type="transmembrane region" description="Helical" evidence="8">
    <location>
        <begin position="286"/>
        <end position="304"/>
    </location>
</feature>
<feature type="domain" description="Cytochrome b561" evidence="10">
    <location>
        <begin position="205"/>
        <end position="408"/>
    </location>
</feature>
<dbReference type="GO" id="GO:0016020">
    <property type="term" value="C:membrane"/>
    <property type="evidence" value="ECO:0007669"/>
    <property type="project" value="UniProtKB-SubCell"/>
</dbReference>
<keyword evidence="12" id="KW-1185">Reference proteome</keyword>
<dbReference type="InterPro" id="IPR005018">
    <property type="entry name" value="DOMON_domain"/>
</dbReference>
<feature type="domain" description="DOMON" evidence="9">
    <location>
        <begin position="81"/>
        <end position="201"/>
    </location>
</feature>
<dbReference type="Gene3D" id="1.20.120.1770">
    <property type="match status" value="1"/>
</dbReference>
<evidence type="ECO:0000256" key="1">
    <source>
        <dbReference type="ARBA" id="ARBA00004370"/>
    </source>
</evidence>
<dbReference type="CDD" id="cd09628">
    <property type="entry name" value="DOMON_SDR_2_like"/>
    <property type="match status" value="1"/>
</dbReference>
<gene>
    <name evidence="11" type="ORF">MNOR_LOCUS24768</name>
</gene>
<evidence type="ECO:0000256" key="6">
    <source>
        <dbReference type="ARBA" id="ARBA00022989"/>
    </source>
</evidence>
<evidence type="ECO:0000313" key="12">
    <source>
        <dbReference type="Proteomes" id="UP001497623"/>
    </source>
</evidence>
<protein>
    <recommendedName>
        <fullName evidence="13">Ferric-chelate reductase 1</fullName>
    </recommendedName>
</protein>
<organism evidence="11 12">
    <name type="scientific">Meganyctiphanes norvegica</name>
    <name type="common">Northern krill</name>
    <name type="synonym">Thysanopoda norvegica</name>
    <dbReference type="NCBI Taxonomy" id="48144"/>
    <lineage>
        <taxon>Eukaryota</taxon>
        <taxon>Metazoa</taxon>
        <taxon>Ecdysozoa</taxon>
        <taxon>Arthropoda</taxon>
        <taxon>Crustacea</taxon>
        <taxon>Multicrustacea</taxon>
        <taxon>Malacostraca</taxon>
        <taxon>Eumalacostraca</taxon>
        <taxon>Eucarida</taxon>
        <taxon>Euphausiacea</taxon>
        <taxon>Euphausiidae</taxon>
        <taxon>Meganyctiphanes</taxon>
    </lineage>
</organism>
<evidence type="ECO:0008006" key="13">
    <source>
        <dbReference type="Google" id="ProtNLM"/>
    </source>
</evidence>
<feature type="transmembrane region" description="Helical" evidence="8">
    <location>
        <begin position="380"/>
        <end position="401"/>
    </location>
</feature>
<feature type="transmembrane region" description="Helical" evidence="8">
    <location>
        <begin position="246"/>
        <end position="265"/>
    </location>
</feature>
<evidence type="ECO:0000256" key="5">
    <source>
        <dbReference type="ARBA" id="ARBA00022982"/>
    </source>
</evidence>
<feature type="transmembrane region" description="Helical" evidence="8">
    <location>
        <begin position="450"/>
        <end position="469"/>
    </location>
</feature>
<dbReference type="PANTHER" id="PTHR23130:SF171">
    <property type="entry name" value="OS01G0895300 PROTEIN"/>
    <property type="match status" value="1"/>
</dbReference>
<feature type="non-terminal residue" evidence="11">
    <location>
        <position position="470"/>
    </location>
</feature>
<keyword evidence="7 8" id="KW-0472">Membrane</keyword>
<evidence type="ECO:0000259" key="9">
    <source>
        <dbReference type="PROSITE" id="PS50836"/>
    </source>
</evidence>
<dbReference type="Pfam" id="PF03351">
    <property type="entry name" value="DOMON"/>
    <property type="match status" value="1"/>
</dbReference>
<evidence type="ECO:0000256" key="8">
    <source>
        <dbReference type="SAM" id="Phobius"/>
    </source>
</evidence>
<dbReference type="EMBL" id="CAXKWB010023000">
    <property type="protein sequence ID" value="CAL4124791.1"/>
    <property type="molecule type" value="Genomic_DNA"/>
</dbReference>
<keyword evidence="6 8" id="KW-1133">Transmembrane helix</keyword>
<dbReference type="CDD" id="cd08760">
    <property type="entry name" value="Cyt_b561_FRRS1_like"/>
    <property type="match status" value="1"/>
</dbReference>
<dbReference type="PROSITE" id="PS50836">
    <property type="entry name" value="DOMON"/>
    <property type="match status" value="1"/>
</dbReference>